<organism evidence="2 3">
    <name type="scientific">Dorcoceras hygrometricum</name>
    <dbReference type="NCBI Taxonomy" id="472368"/>
    <lineage>
        <taxon>Eukaryota</taxon>
        <taxon>Viridiplantae</taxon>
        <taxon>Streptophyta</taxon>
        <taxon>Embryophyta</taxon>
        <taxon>Tracheophyta</taxon>
        <taxon>Spermatophyta</taxon>
        <taxon>Magnoliopsida</taxon>
        <taxon>eudicotyledons</taxon>
        <taxon>Gunneridae</taxon>
        <taxon>Pentapetalae</taxon>
        <taxon>asterids</taxon>
        <taxon>lamiids</taxon>
        <taxon>Lamiales</taxon>
        <taxon>Gesneriaceae</taxon>
        <taxon>Didymocarpoideae</taxon>
        <taxon>Trichosporeae</taxon>
        <taxon>Loxocarpinae</taxon>
        <taxon>Dorcoceras</taxon>
    </lineage>
</organism>
<feature type="compositionally biased region" description="Basic and acidic residues" evidence="1">
    <location>
        <begin position="1"/>
        <end position="15"/>
    </location>
</feature>
<protein>
    <submittedName>
        <fullName evidence="2">Uncharacterized protein</fullName>
    </submittedName>
</protein>
<gene>
    <name evidence="2" type="ORF">F511_11219</name>
</gene>
<proteinExistence type="predicted"/>
<keyword evidence="3" id="KW-1185">Reference proteome</keyword>
<feature type="region of interest" description="Disordered" evidence="1">
    <location>
        <begin position="1"/>
        <end position="37"/>
    </location>
</feature>
<dbReference type="EMBL" id="KQ997679">
    <property type="protein sequence ID" value="KZV43765.1"/>
    <property type="molecule type" value="Genomic_DNA"/>
</dbReference>
<evidence type="ECO:0000313" key="3">
    <source>
        <dbReference type="Proteomes" id="UP000250235"/>
    </source>
</evidence>
<feature type="compositionally biased region" description="Polar residues" evidence="1">
    <location>
        <begin position="160"/>
        <end position="172"/>
    </location>
</feature>
<dbReference type="Proteomes" id="UP000250235">
    <property type="component" value="Unassembled WGS sequence"/>
</dbReference>
<evidence type="ECO:0000313" key="2">
    <source>
        <dbReference type="EMBL" id="KZV43765.1"/>
    </source>
</evidence>
<sequence>MDENKATTESREPKDLNSCSTNESDQLNNSGHGVSEYLGATHSSQHTAPDAEHSSNCCCPTHEMWELPTPVIVANRSQQGDEVYGSYPLVLKTRILQAITAPKTYTATSIITHAQSNAVKQAHISTSVLSYNYHNEVPSNTDLKPAKKTTTLTPGRKAHNSQPGATSSTSSILPYGFNRQL</sequence>
<evidence type="ECO:0000256" key="1">
    <source>
        <dbReference type="SAM" id="MobiDB-lite"/>
    </source>
</evidence>
<feature type="region of interest" description="Disordered" evidence="1">
    <location>
        <begin position="136"/>
        <end position="181"/>
    </location>
</feature>
<reference evidence="2 3" key="1">
    <citation type="journal article" date="2015" name="Proc. Natl. Acad. Sci. U.S.A.">
        <title>The resurrection genome of Boea hygrometrica: A blueprint for survival of dehydration.</title>
        <authorList>
            <person name="Xiao L."/>
            <person name="Yang G."/>
            <person name="Zhang L."/>
            <person name="Yang X."/>
            <person name="Zhao S."/>
            <person name="Ji Z."/>
            <person name="Zhou Q."/>
            <person name="Hu M."/>
            <person name="Wang Y."/>
            <person name="Chen M."/>
            <person name="Xu Y."/>
            <person name="Jin H."/>
            <person name="Xiao X."/>
            <person name="Hu G."/>
            <person name="Bao F."/>
            <person name="Hu Y."/>
            <person name="Wan P."/>
            <person name="Li L."/>
            <person name="Deng X."/>
            <person name="Kuang T."/>
            <person name="Xiang C."/>
            <person name="Zhu J.K."/>
            <person name="Oliver M.J."/>
            <person name="He Y."/>
        </authorList>
    </citation>
    <scope>NUCLEOTIDE SEQUENCE [LARGE SCALE GENOMIC DNA]</scope>
    <source>
        <strain evidence="3">cv. XS01</strain>
    </source>
</reference>
<dbReference type="AlphaFoldDB" id="A0A2Z7CAT9"/>
<feature type="compositionally biased region" description="Polar residues" evidence="1">
    <location>
        <begin position="17"/>
        <end position="32"/>
    </location>
</feature>
<accession>A0A2Z7CAT9</accession>
<name>A0A2Z7CAT9_9LAMI</name>